<evidence type="ECO:0000256" key="1">
    <source>
        <dbReference type="ARBA" id="ARBA00022801"/>
    </source>
</evidence>
<evidence type="ECO:0000313" key="3">
    <source>
        <dbReference type="WBParaSite" id="PSAMB.scaffold23463size428.g38914.t1"/>
    </source>
</evidence>
<evidence type="ECO:0000313" key="2">
    <source>
        <dbReference type="Proteomes" id="UP000887566"/>
    </source>
</evidence>
<dbReference type="GO" id="GO:2000304">
    <property type="term" value="P:positive regulation of ceramide biosynthetic process"/>
    <property type="evidence" value="ECO:0007669"/>
    <property type="project" value="TreeGrafter"/>
</dbReference>
<organism evidence="2 3">
    <name type="scientific">Plectus sambesii</name>
    <dbReference type="NCBI Taxonomy" id="2011161"/>
    <lineage>
        <taxon>Eukaryota</taxon>
        <taxon>Metazoa</taxon>
        <taxon>Ecdysozoa</taxon>
        <taxon>Nematoda</taxon>
        <taxon>Chromadorea</taxon>
        <taxon>Plectida</taxon>
        <taxon>Plectina</taxon>
        <taxon>Plectoidea</taxon>
        <taxon>Plectidae</taxon>
        <taxon>Plectus</taxon>
    </lineage>
</organism>
<keyword evidence="2" id="KW-1185">Reference proteome</keyword>
<dbReference type="PANTHER" id="PTHR24139:SF34">
    <property type="entry name" value="85_88 KDA CALCIUM-INDEPENDENT PHOSPHOLIPASE A2"/>
    <property type="match status" value="1"/>
</dbReference>
<dbReference type="GO" id="GO:0052816">
    <property type="term" value="F:long-chain fatty acyl-CoA hydrolase activity"/>
    <property type="evidence" value="ECO:0007669"/>
    <property type="project" value="TreeGrafter"/>
</dbReference>
<dbReference type="GO" id="GO:0047499">
    <property type="term" value="F:calcium-independent phospholipase A2 activity"/>
    <property type="evidence" value="ECO:0007669"/>
    <property type="project" value="InterPro"/>
</dbReference>
<reference evidence="3" key="1">
    <citation type="submission" date="2022-11" db="UniProtKB">
        <authorList>
            <consortium name="WormBaseParasite"/>
        </authorList>
    </citation>
    <scope>IDENTIFICATION</scope>
</reference>
<dbReference type="Proteomes" id="UP000887566">
    <property type="component" value="Unplaced"/>
</dbReference>
<dbReference type="InterPro" id="IPR047148">
    <property type="entry name" value="PLPL9"/>
</dbReference>
<accession>A0A914VSM6</accession>
<protein>
    <submittedName>
        <fullName evidence="3">Uncharacterized protein</fullName>
    </submittedName>
</protein>
<dbReference type="PANTHER" id="PTHR24139">
    <property type="entry name" value="CALCIUM-INDEPENDENT PHOSPHOLIPASE A2"/>
    <property type="match status" value="1"/>
</dbReference>
<dbReference type="GO" id="GO:0005739">
    <property type="term" value="C:mitochondrion"/>
    <property type="evidence" value="ECO:0007669"/>
    <property type="project" value="TreeGrafter"/>
</dbReference>
<keyword evidence="1" id="KW-0378">Hydrolase</keyword>
<dbReference type="AlphaFoldDB" id="A0A914VSM6"/>
<dbReference type="WBParaSite" id="PSAMB.scaffold23463size428.g38914.t1">
    <property type="protein sequence ID" value="PSAMB.scaffold23463size428.g38914.t1"/>
    <property type="gene ID" value="PSAMB.scaffold23463size428.g38914"/>
</dbReference>
<name>A0A914VSM6_9BILA</name>
<sequence length="58" mass="6697">VTAAEGRPVDRSRAWCHSLGVPYFRFSTPLAVDICLDTIDDEILVNMLWETEVRRLFD</sequence>
<proteinExistence type="predicted"/>